<dbReference type="Pfam" id="PF03956">
    <property type="entry name" value="Lys_export"/>
    <property type="match status" value="2"/>
</dbReference>
<dbReference type="RefSeq" id="WP_353894198.1">
    <property type="nucleotide sequence ID" value="NZ_CP159485.1"/>
</dbReference>
<gene>
    <name evidence="2" type="ORF">PRVXH_000981</name>
</gene>
<dbReference type="InterPro" id="IPR005642">
    <property type="entry name" value="LysO"/>
</dbReference>
<feature type="transmembrane region" description="Helical" evidence="1">
    <location>
        <begin position="132"/>
        <end position="150"/>
    </location>
</feature>
<name>A0AAU8HW75_9FIRM</name>
<dbReference type="AlphaFoldDB" id="A0AAU8HW75"/>
<dbReference type="PANTHER" id="PTHR35804">
    <property type="entry name" value="LYSINE EXPORTER LYSO"/>
    <property type="match status" value="1"/>
</dbReference>
<evidence type="ECO:0000256" key="1">
    <source>
        <dbReference type="SAM" id="Phobius"/>
    </source>
</evidence>
<protein>
    <submittedName>
        <fullName evidence="2">Lysine exporter LysO family protein</fullName>
    </submittedName>
</protein>
<feature type="transmembrane region" description="Helical" evidence="1">
    <location>
        <begin position="170"/>
        <end position="191"/>
    </location>
</feature>
<keyword evidence="1" id="KW-0472">Membrane</keyword>
<proteinExistence type="predicted"/>
<dbReference type="GO" id="GO:0005886">
    <property type="term" value="C:plasma membrane"/>
    <property type="evidence" value="ECO:0007669"/>
    <property type="project" value="TreeGrafter"/>
</dbReference>
<organism evidence="2">
    <name type="scientific">Proteinivorax hydrogeniformans</name>
    <dbReference type="NCBI Taxonomy" id="1826727"/>
    <lineage>
        <taxon>Bacteria</taxon>
        <taxon>Bacillati</taxon>
        <taxon>Bacillota</taxon>
        <taxon>Clostridia</taxon>
        <taxon>Eubacteriales</taxon>
        <taxon>Proteinivoracaceae</taxon>
        <taxon>Proteinivorax</taxon>
    </lineage>
</organism>
<sequence length="304" mass="32770">MLLILLTVLLGFFLAFLLKKECKKIINLGITLALIGLLFSMGVALGNDENILANFSQIGVKAFIIALATISGSILALWLVNLKVRFNLSKPSTEPKSAKPSYQGLKLIVYIFIALALGIAVGAFDPAGIAGFIERTGMVFLYILLLLIGYDLYNNKETLQSIKKEGLKPLLIPISIAFGSIASMLPLIIILPLNFFELGAVASGFGWYSLSSVIISQSYSSYLGMVALLSNIIREVLALIITPLVPKFFPKIVAIAPAGATAMDTLLPIVIKSTHVGITPMSILTGTILSTLVYILVPFFLMFL</sequence>
<keyword evidence="1" id="KW-0812">Transmembrane</keyword>
<feature type="transmembrane region" description="Helical" evidence="1">
    <location>
        <begin position="25"/>
        <end position="46"/>
    </location>
</feature>
<feature type="transmembrane region" description="Helical" evidence="1">
    <location>
        <begin position="58"/>
        <end position="80"/>
    </location>
</feature>
<dbReference type="PANTHER" id="PTHR35804:SF1">
    <property type="entry name" value="LYSINE EXPORTER LYSO"/>
    <property type="match status" value="1"/>
</dbReference>
<dbReference type="GO" id="GO:0015661">
    <property type="term" value="F:L-lysine efflux transmembrane transporter activity"/>
    <property type="evidence" value="ECO:0007669"/>
    <property type="project" value="InterPro"/>
</dbReference>
<evidence type="ECO:0000313" key="2">
    <source>
        <dbReference type="EMBL" id="XCI29650.1"/>
    </source>
</evidence>
<dbReference type="EMBL" id="CP159485">
    <property type="protein sequence ID" value="XCI29650.1"/>
    <property type="molecule type" value="Genomic_DNA"/>
</dbReference>
<reference evidence="2" key="1">
    <citation type="journal article" date="2018" name="Antonie Van Leeuwenhoek">
        <title>Proteinivorax hydrogeniformans sp. nov., an anaerobic, haloalkaliphilic bacterium fermenting proteinaceous compounds with high hydrogen production.</title>
        <authorList>
            <person name="Boltyanskaya Y."/>
            <person name="Detkova E."/>
            <person name="Pimenov N."/>
            <person name="Kevbrin V."/>
        </authorList>
    </citation>
    <scope>NUCLEOTIDE SEQUENCE</scope>
    <source>
        <strain evidence="2">Z-710</strain>
    </source>
</reference>
<accession>A0AAU8HW75</accession>
<feature type="transmembrane region" description="Helical" evidence="1">
    <location>
        <begin position="283"/>
        <end position="303"/>
    </location>
</feature>
<keyword evidence="1" id="KW-1133">Transmembrane helix</keyword>
<feature type="transmembrane region" description="Helical" evidence="1">
    <location>
        <begin position="107"/>
        <end position="125"/>
    </location>
</feature>
<reference evidence="2" key="2">
    <citation type="submission" date="2024-06" db="EMBL/GenBank/DDBJ databases">
        <authorList>
            <person name="Petrova K.O."/>
            <person name="Toshchakov S.V."/>
            <person name="Boltjanskaja Y.V."/>
            <person name="Kevbrin V.V."/>
        </authorList>
    </citation>
    <scope>NUCLEOTIDE SEQUENCE</scope>
    <source>
        <strain evidence="2">Z-710</strain>
    </source>
</reference>